<dbReference type="GO" id="GO:0032021">
    <property type="term" value="C:NELF complex"/>
    <property type="evidence" value="ECO:0007669"/>
    <property type="project" value="TreeGrafter"/>
</dbReference>
<dbReference type="Pfam" id="PF06209">
    <property type="entry name" value="COBRA1"/>
    <property type="match status" value="1"/>
</dbReference>
<dbReference type="PANTHER" id="PTHR13503:SF3">
    <property type="entry name" value="NEGATIVE ELONGATION FACTOR B"/>
    <property type="match status" value="1"/>
</dbReference>
<proteinExistence type="predicted"/>
<name>A0AAD9J9X5_9ANNE</name>
<organism evidence="2 3">
    <name type="scientific">Paralvinella palmiformis</name>
    <dbReference type="NCBI Taxonomy" id="53620"/>
    <lineage>
        <taxon>Eukaryota</taxon>
        <taxon>Metazoa</taxon>
        <taxon>Spiralia</taxon>
        <taxon>Lophotrochozoa</taxon>
        <taxon>Annelida</taxon>
        <taxon>Polychaeta</taxon>
        <taxon>Sedentaria</taxon>
        <taxon>Canalipalpata</taxon>
        <taxon>Terebellida</taxon>
        <taxon>Terebelliformia</taxon>
        <taxon>Alvinellidae</taxon>
        <taxon>Paralvinella</taxon>
    </lineage>
</organism>
<protein>
    <recommendedName>
        <fullName evidence="4">Negative elongation factor B</fullName>
    </recommendedName>
</protein>
<feature type="region of interest" description="Disordered" evidence="1">
    <location>
        <begin position="543"/>
        <end position="570"/>
    </location>
</feature>
<dbReference type="GO" id="GO:0034244">
    <property type="term" value="P:negative regulation of transcription elongation by RNA polymerase II"/>
    <property type="evidence" value="ECO:0007669"/>
    <property type="project" value="TreeGrafter"/>
</dbReference>
<reference evidence="2" key="1">
    <citation type="journal article" date="2023" name="Mol. Biol. Evol.">
        <title>Third-Generation Sequencing Reveals the Adaptive Role of the Epigenome in Three Deep-Sea Polychaetes.</title>
        <authorList>
            <person name="Perez M."/>
            <person name="Aroh O."/>
            <person name="Sun Y."/>
            <person name="Lan Y."/>
            <person name="Juniper S.K."/>
            <person name="Young C.R."/>
            <person name="Angers B."/>
            <person name="Qian P.Y."/>
        </authorList>
    </citation>
    <scope>NUCLEOTIDE SEQUENCE</scope>
    <source>
        <strain evidence="2">P08H-3</strain>
    </source>
</reference>
<dbReference type="AlphaFoldDB" id="A0AAD9J9X5"/>
<sequence length="570" mass="65620">MAGLEEMGIPGPDHLREALTNCTDPLSAIEEFQIQNGILLPSLRPALPFLDLHNVQRLDFHQSVMDELRDRLLQRISEVAESNDKGRFKMLNELLNKCFPVVKVPALRPVVLCIMKHLPKIKHEYLLVVMENKTLYKEADVEVKQQIWQDNQALFGDEVSPLFGKYIEDREELLFNHENGDQVFFSVLPKTRRQDEVVQRLAKMIGNNIKLYDMVLQFLRTLYLRTRNIHYCTLRVELLMVLHDNDVNDIVAVDPCHKFTWCLDACIRERFVDVKRARELQVFLDGLHRSHDQVLGDLSMILCDPHAINTLALSAMRALQMTFSCDGLPRNNDELLLLLRMIYLGLGAWNMIDSQYFKEPKMDANLVTRFLPCLLSLMVDDQQNTLTVRKSEDDVRKAEPLPDYLLSACRDNSVATTIFLQYVCLVAENKDQTALCRVMPILSSCDTDIVYDDMSLHSLVSQLAGLGEAFSQKDLCEAVFDNFFVPFISRENVLRHLLRLLWWVYRYVIPVTLDTIMEQIKPNNQHSEAVRKLYKALVERRESYQPSPIPEPEQLDSPFASVPGATPAST</sequence>
<comment type="caution">
    <text evidence="2">The sequence shown here is derived from an EMBL/GenBank/DDBJ whole genome shotgun (WGS) entry which is preliminary data.</text>
</comment>
<accession>A0AAD9J9X5</accession>
<dbReference type="Proteomes" id="UP001208570">
    <property type="component" value="Unassembled WGS sequence"/>
</dbReference>
<keyword evidence="3" id="KW-1185">Reference proteome</keyword>
<evidence type="ECO:0008006" key="4">
    <source>
        <dbReference type="Google" id="ProtNLM"/>
    </source>
</evidence>
<dbReference type="InterPro" id="IPR010405">
    <property type="entry name" value="COBRA1"/>
</dbReference>
<dbReference type="EMBL" id="JAODUP010000462">
    <property type="protein sequence ID" value="KAK2149209.1"/>
    <property type="molecule type" value="Genomic_DNA"/>
</dbReference>
<evidence type="ECO:0000313" key="3">
    <source>
        <dbReference type="Proteomes" id="UP001208570"/>
    </source>
</evidence>
<evidence type="ECO:0000256" key="1">
    <source>
        <dbReference type="SAM" id="MobiDB-lite"/>
    </source>
</evidence>
<dbReference type="PANTHER" id="PTHR13503">
    <property type="entry name" value="NEGATIVE ELONGATION FACTOR COMPLEX MEMBER B"/>
    <property type="match status" value="1"/>
</dbReference>
<evidence type="ECO:0000313" key="2">
    <source>
        <dbReference type="EMBL" id="KAK2149209.1"/>
    </source>
</evidence>
<gene>
    <name evidence="2" type="ORF">LSH36_462g00022</name>
</gene>